<comment type="similarity">
    <text evidence="1">Belongs to the LacAB/RpiB family.</text>
</comment>
<dbReference type="NCBIfam" id="TIGR01120">
    <property type="entry name" value="rpiB"/>
    <property type="match status" value="1"/>
</dbReference>
<dbReference type="Gene3D" id="3.40.1400.10">
    <property type="entry name" value="Sugar-phosphate isomerase, RpiB/LacA/LacB"/>
    <property type="match status" value="1"/>
</dbReference>
<feature type="binding site" evidence="4">
    <location>
        <position position="132"/>
    </location>
    <ligand>
        <name>D-ribulose 5-phosphate</name>
        <dbReference type="ChEBI" id="CHEBI:58121"/>
    </ligand>
</feature>
<gene>
    <name evidence="5" type="ordered locus">Fleli_3381</name>
</gene>
<sequence length="142" mass="15738">MKISIANDHAGTEYKEFLQKYLTDLGHKVTNFGTDNSDSVDYPDFAHPLANSVTNKETELGILICGSGNGIAMTANKHADIRAAICWNEELAALARQHNNANVICIPARFVTQELAQKMVDTFLKTEFEGGRHQKRVEKISC</sequence>
<dbReference type="PANTHER" id="PTHR30345:SF0">
    <property type="entry name" value="DNA DAMAGE-REPAIR_TOLERATION PROTEIN DRT102"/>
    <property type="match status" value="1"/>
</dbReference>
<dbReference type="RefSeq" id="WP_014799132.1">
    <property type="nucleotide sequence ID" value="NC_018018.1"/>
</dbReference>
<proteinExistence type="inferred from homology"/>
<dbReference type="PANTHER" id="PTHR30345">
    <property type="entry name" value="RIBOSE-5-PHOSPHATE ISOMERASE B"/>
    <property type="match status" value="1"/>
</dbReference>
<evidence type="ECO:0000256" key="3">
    <source>
        <dbReference type="PIRSR" id="PIRSR005384-1"/>
    </source>
</evidence>
<dbReference type="EMBL" id="CP003345">
    <property type="protein sequence ID" value="AFM05705.1"/>
    <property type="molecule type" value="Genomic_DNA"/>
</dbReference>
<dbReference type="Proteomes" id="UP000006054">
    <property type="component" value="Chromosome"/>
</dbReference>
<dbReference type="STRING" id="880071.Fleli_3381"/>
<feature type="binding site" evidence="4">
    <location>
        <position position="99"/>
    </location>
    <ligand>
        <name>D-ribulose 5-phosphate</name>
        <dbReference type="ChEBI" id="CHEBI:58121"/>
    </ligand>
</feature>
<dbReference type="GO" id="GO:0019316">
    <property type="term" value="P:D-allose catabolic process"/>
    <property type="evidence" value="ECO:0007669"/>
    <property type="project" value="TreeGrafter"/>
</dbReference>
<evidence type="ECO:0000256" key="2">
    <source>
        <dbReference type="ARBA" id="ARBA00023235"/>
    </source>
</evidence>
<dbReference type="Pfam" id="PF02502">
    <property type="entry name" value="LacAB_rpiB"/>
    <property type="match status" value="1"/>
</dbReference>
<dbReference type="KEGG" id="fli:Fleli_3381"/>
<protein>
    <submittedName>
        <fullName evidence="5">Ribose 5-phosphate isomerase B</fullName>
    </submittedName>
</protein>
<dbReference type="OrthoDB" id="1778624at2"/>
<dbReference type="GO" id="GO:0009052">
    <property type="term" value="P:pentose-phosphate shunt, non-oxidative branch"/>
    <property type="evidence" value="ECO:0007669"/>
    <property type="project" value="TreeGrafter"/>
</dbReference>
<dbReference type="PATRIC" id="fig|880071.3.peg.3386"/>
<dbReference type="eggNOG" id="COG0698">
    <property type="taxonomic scope" value="Bacteria"/>
</dbReference>
<dbReference type="InterPro" id="IPR004785">
    <property type="entry name" value="RpiB"/>
</dbReference>
<dbReference type="HOGENOM" id="CLU_091396_4_1_10"/>
<dbReference type="AlphaFoldDB" id="I4AP20"/>
<reference evidence="6" key="1">
    <citation type="submission" date="2012-06" db="EMBL/GenBank/DDBJ databases">
        <title>The complete genome of Flexibacter litoralis DSM 6794.</title>
        <authorList>
            <person name="Lucas S."/>
            <person name="Copeland A."/>
            <person name="Lapidus A."/>
            <person name="Glavina del Rio T."/>
            <person name="Dalin E."/>
            <person name="Tice H."/>
            <person name="Bruce D."/>
            <person name="Goodwin L."/>
            <person name="Pitluck S."/>
            <person name="Peters L."/>
            <person name="Ovchinnikova G."/>
            <person name="Lu M."/>
            <person name="Kyrpides N."/>
            <person name="Mavromatis K."/>
            <person name="Ivanova N."/>
            <person name="Brettin T."/>
            <person name="Detter J.C."/>
            <person name="Han C."/>
            <person name="Larimer F."/>
            <person name="Land M."/>
            <person name="Hauser L."/>
            <person name="Markowitz V."/>
            <person name="Cheng J.-F."/>
            <person name="Hugenholtz P."/>
            <person name="Woyke T."/>
            <person name="Wu D."/>
            <person name="Spring S."/>
            <person name="Lang E."/>
            <person name="Kopitz M."/>
            <person name="Brambilla E."/>
            <person name="Klenk H.-P."/>
            <person name="Eisen J.A."/>
        </authorList>
    </citation>
    <scope>NUCLEOTIDE SEQUENCE [LARGE SCALE GENOMIC DNA]</scope>
    <source>
        <strain evidence="6">ATCC 23117 / DSM 6794 / NBRC 15988 / NCIMB 1366 / Sio-4</strain>
    </source>
</reference>
<feature type="binding site" evidence="4">
    <location>
        <position position="109"/>
    </location>
    <ligand>
        <name>D-ribulose 5-phosphate</name>
        <dbReference type="ChEBI" id="CHEBI:58121"/>
    </ligand>
</feature>
<dbReference type="NCBIfam" id="NF004051">
    <property type="entry name" value="PRK05571.1"/>
    <property type="match status" value="1"/>
</dbReference>
<evidence type="ECO:0000256" key="4">
    <source>
        <dbReference type="PIRSR" id="PIRSR005384-2"/>
    </source>
</evidence>
<keyword evidence="6" id="KW-1185">Reference proteome</keyword>
<organism evidence="5 6">
    <name type="scientific">Bernardetia litoralis (strain ATCC 23117 / DSM 6794 / NBRC 15988 / NCIMB 1366 / Fx l1 / Sio-4)</name>
    <name type="common">Flexibacter litoralis</name>
    <dbReference type="NCBI Taxonomy" id="880071"/>
    <lineage>
        <taxon>Bacteria</taxon>
        <taxon>Pseudomonadati</taxon>
        <taxon>Bacteroidota</taxon>
        <taxon>Cytophagia</taxon>
        <taxon>Cytophagales</taxon>
        <taxon>Bernardetiaceae</taxon>
        <taxon>Bernardetia</taxon>
    </lineage>
</organism>
<dbReference type="PIRSF" id="PIRSF005384">
    <property type="entry name" value="RpiB_LacA_B"/>
    <property type="match status" value="1"/>
</dbReference>
<dbReference type="NCBIfam" id="TIGR00689">
    <property type="entry name" value="rpiB_lacA_lacB"/>
    <property type="match status" value="1"/>
</dbReference>
<feature type="binding site" evidence="4">
    <location>
        <begin position="8"/>
        <end position="9"/>
    </location>
    <ligand>
        <name>D-ribulose 5-phosphate</name>
        <dbReference type="ChEBI" id="CHEBI:58121"/>
    </ligand>
</feature>
<dbReference type="InterPro" id="IPR003500">
    <property type="entry name" value="RpiB_LacA_LacB"/>
</dbReference>
<name>I4AP20_BERLS</name>
<evidence type="ECO:0000256" key="1">
    <source>
        <dbReference type="ARBA" id="ARBA00008754"/>
    </source>
</evidence>
<dbReference type="SUPFAM" id="SSF89623">
    <property type="entry name" value="Ribose/Galactose isomerase RpiB/AlsB"/>
    <property type="match status" value="1"/>
</dbReference>
<evidence type="ECO:0000313" key="5">
    <source>
        <dbReference type="EMBL" id="AFM05705.1"/>
    </source>
</evidence>
<keyword evidence="2 5" id="KW-0413">Isomerase</keyword>
<dbReference type="GO" id="GO:0004751">
    <property type="term" value="F:ribose-5-phosphate isomerase activity"/>
    <property type="evidence" value="ECO:0007669"/>
    <property type="project" value="TreeGrafter"/>
</dbReference>
<dbReference type="InterPro" id="IPR036569">
    <property type="entry name" value="RpiB_LacA_LacB_sf"/>
</dbReference>
<feature type="active site" description="Proton donor" evidence="3">
    <location>
        <position position="98"/>
    </location>
</feature>
<feature type="binding site" evidence="4">
    <location>
        <position position="136"/>
    </location>
    <ligand>
        <name>D-ribulose 5-phosphate</name>
        <dbReference type="ChEBI" id="CHEBI:58121"/>
    </ligand>
</feature>
<accession>I4AP20</accession>
<evidence type="ECO:0000313" key="6">
    <source>
        <dbReference type="Proteomes" id="UP000006054"/>
    </source>
</evidence>
<feature type="active site" description="Proton acceptor" evidence="3">
    <location>
        <position position="65"/>
    </location>
</feature>
<feature type="binding site" evidence="4">
    <location>
        <begin position="66"/>
        <end position="70"/>
    </location>
    <ligand>
        <name>D-ribulose 5-phosphate</name>
        <dbReference type="ChEBI" id="CHEBI:58121"/>
    </ligand>
</feature>